<evidence type="ECO:0000313" key="4">
    <source>
        <dbReference type="EMBL" id="SDQ35828.1"/>
    </source>
</evidence>
<dbReference type="InterPro" id="IPR009081">
    <property type="entry name" value="PP-bd_ACP"/>
</dbReference>
<evidence type="ECO:0000256" key="2">
    <source>
        <dbReference type="ARBA" id="ARBA00022553"/>
    </source>
</evidence>
<dbReference type="InterPro" id="IPR036736">
    <property type="entry name" value="ACP-like_sf"/>
</dbReference>
<organism evidence="4 5">
    <name type="scientific">Thermostaphylospora chromogena</name>
    <dbReference type="NCBI Taxonomy" id="35622"/>
    <lineage>
        <taxon>Bacteria</taxon>
        <taxon>Bacillati</taxon>
        <taxon>Actinomycetota</taxon>
        <taxon>Actinomycetes</taxon>
        <taxon>Streptosporangiales</taxon>
        <taxon>Thermomonosporaceae</taxon>
        <taxon>Thermostaphylospora</taxon>
    </lineage>
</organism>
<dbReference type="InterPro" id="IPR023393">
    <property type="entry name" value="START-like_dom_sf"/>
</dbReference>
<gene>
    <name evidence="4" type="ORF">SAMN04489764_0370</name>
</gene>
<keyword evidence="1" id="KW-0596">Phosphopantetheine</keyword>
<dbReference type="Pfam" id="PF00550">
    <property type="entry name" value="PP-binding"/>
    <property type="match status" value="1"/>
</dbReference>
<keyword evidence="5" id="KW-1185">Reference proteome</keyword>
<dbReference type="SMART" id="SM00823">
    <property type="entry name" value="PKS_PP"/>
    <property type="match status" value="1"/>
</dbReference>
<dbReference type="EMBL" id="FNKK01000002">
    <property type="protein sequence ID" value="SDQ35828.1"/>
    <property type="molecule type" value="Genomic_DNA"/>
</dbReference>
<evidence type="ECO:0000256" key="1">
    <source>
        <dbReference type="ARBA" id="ARBA00022450"/>
    </source>
</evidence>
<dbReference type="Gene3D" id="3.30.530.20">
    <property type="match status" value="1"/>
</dbReference>
<dbReference type="RefSeq" id="WP_093257259.1">
    <property type="nucleotide sequence ID" value="NZ_FNKK01000002.1"/>
</dbReference>
<dbReference type="AlphaFoldDB" id="A0A1H1A7Y7"/>
<dbReference type="InterPro" id="IPR020806">
    <property type="entry name" value="PKS_PP-bd"/>
</dbReference>
<keyword evidence="2" id="KW-0597">Phosphoprotein</keyword>
<dbReference type="PROSITE" id="PS50075">
    <property type="entry name" value="CARRIER"/>
    <property type="match status" value="1"/>
</dbReference>
<dbReference type="Proteomes" id="UP000217103">
    <property type="component" value="Unassembled WGS sequence"/>
</dbReference>
<dbReference type="Pfam" id="PF03364">
    <property type="entry name" value="Polyketide_cyc"/>
    <property type="match status" value="1"/>
</dbReference>
<evidence type="ECO:0000313" key="5">
    <source>
        <dbReference type="Proteomes" id="UP000217103"/>
    </source>
</evidence>
<sequence>MTELTLDALRKLMREAGGVDENVDLDGDILHVSFADLGYDSLAVLEIGSRIEREYGVAMPDSALADISTPHQLLEFVRNAGPAVGHTDNSIVIAAPFELVWKMTNDVRSWPELFSEYASAEILEQRGDTVRFRLTMHPDEDGTVWSWVSERTADPRTRTVRAHRVETGPFEYMKIYWEYTEEPDGVRMRWVQDFRMKPSAPVDDAAMTEHINRNSVVQMNRIKGIIEAAAASLT</sequence>
<dbReference type="PROSITE" id="PS00012">
    <property type="entry name" value="PHOSPHOPANTETHEINE"/>
    <property type="match status" value="1"/>
</dbReference>
<dbReference type="SUPFAM" id="SSF55961">
    <property type="entry name" value="Bet v1-like"/>
    <property type="match status" value="1"/>
</dbReference>
<dbReference type="STRING" id="35622.SAMN04489764_0370"/>
<reference evidence="4 5" key="1">
    <citation type="submission" date="2016-10" db="EMBL/GenBank/DDBJ databases">
        <authorList>
            <person name="de Groot N.N."/>
        </authorList>
    </citation>
    <scope>NUCLEOTIDE SEQUENCE [LARGE SCALE GENOMIC DNA]</scope>
    <source>
        <strain evidence="4 5">DSM 43794</strain>
    </source>
</reference>
<dbReference type="GO" id="GO:0031177">
    <property type="term" value="F:phosphopantetheine binding"/>
    <property type="evidence" value="ECO:0007669"/>
    <property type="project" value="InterPro"/>
</dbReference>
<proteinExistence type="predicted"/>
<dbReference type="CDD" id="cd08860">
    <property type="entry name" value="TcmN_ARO-CYC_like"/>
    <property type="match status" value="1"/>
</dbReference>
<name>A0A1H1A7Y7_9ACTN</name>
<accession>A0A1H1A7Y7</accession>
<dbReference type="SUPFAM" id="SSF47336">
    <property type="entry name" value="ACP-like"/>
    <property type="match status" value="1"/>
</dbReference>
<protein>
    <submittedName>
        <fullName evidence="4">Aromatase</fullName>
    </submittedName>
</protein>
<dbReference type="OrthoDB" id="156693at2"/>
<feature type="domain" description="Carrier" evidence="3">
    <location>
        <begin position="3"/>
        <end position="81"/>
    </location>
</feature>
<evidence type="ECO:0000259" key="3">
    <source>
        <dbReference type="PROSITE" id="PS50075"/>
    </source>
</evidence>
<dbReference type="InterPro" id="IPR005031">
    <property type="entry name" value="COQ10_START"/>
</dbReference>
<dbReference type="Gene3D" id="1.10.1200.10">
    <property type="entry name" value="ACP-like"/>
    <property type="match status" value="1"/>
</dbReference>
<dbReference type="InterPro" id="IPR006162">
    <property type="entry name" value="Ppantetheine_attach_site"/>
</dbReference>